<dbReference type="PANTHER" id="PTHR40765">
    <property type="entry name" value="ESX-2 SECRETION SYSTEM ATPASE ECCB2"/>
    <property type="match status" value="1"/>
</dbReference>
<dbReference type="Proteomes" id="UP001500305">
    <property type="component" value="Unassembled WGS sequence"/>
</dbReference>
<feature type="transmembrane region" description="Helical" evidence="2">
    <location>
        <begin position="40"/>
        <end position="61"/>
    </location>
</feature>
<protein>
    <submittedName>
        <fullName evidence="3">Type VII secretion protein EccB</fullName>
    </submittedName>
</protein>
<keyword evidence="2" id="KW-1133">Transmembrane helix</keyword>
<dbReference type="RefSeq" id="WP_344640475.1">
    <property type="nucleotide sequence ID" value="NZ_BAAATR010000046.1"/>
</dbReference>
<evidence type="ECO:0000313" key="3">
    <source>
        <dbReference type="EMBL" id="GAA2272946.1"/>
    </source>
</evidence>
<organism evidence="3 4">
    <name type="scientific">Kitasatospora cystarginea</name>
    <dbReference type="NCBI Taxonomy" id="58350"/>
    <lineage>
        <taxon>Bacteria</taxon>
        <taxon>Bacillati</taxon>
        <taxon>Actinomycetota</taxon>
        <taxon>Actinomycetes</taxon>
        <taxon>Kitasatosporales</taxon>
        <taxon>Streptomycetaceae</taxon>
        <taxon>Kitasatospora</taxon>
    </lineage>
</organism>
<evidence type="ECO:0000313" key="4">
    <source>
        <dbReference type="Proteomes" id="UP001500305"/>
    </source>
</evidence>
<dbReference type="PANTHER" id="PTHR40765:SF2">
    <property type="entry name" value="ESX-2 SECRETION SYSTEM ATPASE ECCB2"/>
    <property type="match status" value="1"/>
</dbReference>
<evidence type="ECO:0000256" key="2">
    <source>
        <dbReference type="SAM" id="Phobius"/>
    </source>
</evidence>
<keyword evidence="2" id="KW-0812">Transmembrane</keyword>
<accession>A0ABP5RS47</accession>
<dbReference type="Pfam" id="PF05108">
    <property type="entry name" value="T7SS_ESX1_EccB"/>
    <property type="match status" value="1"/>
</dbReference>
<feature type="compositionally biased region" description="Low complexity" evidence="1">
    <location>
        <begin position="484"/>
        <end position="502"/>
    </location>
</feature>
<feature type="region of interest" description="Disordered" evidence="1">
    <location>
        <begin position="464"/>
        <end position="508"/>
    </location>
</feature>
<keyword evidence="4" id="KW-1185">Reference proteome</keyword>
<gene>
    <name evidence="3" type="primary">eccB</name>
    <name evidence="3" type="ORF">GCM10010430_68620</name>
</gene>
<evidence type="ECO:0000256" key="1">
    <source>
        <dbReference type="SAM" id="MobiDB-lite"/>
    </source>
</evidence>
<dbReference type="EMBL" id="BAAATR010000046">
    <property type="protein sequence ID" value="GAA2272946.1"/>
    <property type="molecule type" value="Genomic_DNA"/>
</dbReference>
<dbReference type="InterPro" id="IPR044857">
    <property type="entry name" value="T7SS_EccB_R1"/>
</dbReference>
<name>A0ABP5RS47_9ACTN</name>
<dbReference type="InterPro" id="IPR007795">
    <property type="entry name" value="T7SS_EccB"/>
</dbReference>
<comment type="caution">
    <text evidence="3">The sequence shown here is derived from an EMBL/GenBank/DDBJ whole genome shotgun (WGS) entry which is preliminary data.</text>
</comment>
<dbReference type="Gene3D" id="3.30.2390.20">
    <property type="entry name" value="Type VII secretion system EccB, repeat 1 domain"/>
    <property type="match status" value="1"/>
</dbReference>
<reference evidence="4" key="1">
    <citation type="journal article" date="2019" name="Int. J. Syst. Evol. Microbiol.">
        <title>The Global Catalogue of Microorganisms (GCM) 10K type strain sequencing project: providing services to taxonomists for standard genome sequencing and annotation.</title>
        <authorList>
            <consortium name="The Broad Institute Genomics Platform"/>
            <consortium name="The Broad Institute Genome Sequencing Center for Infectious Disease"/>
            <person name="Wu L."/>
            <person name="Ma J."/>
        </authorList>
    </citation>
    <scope>NUCLEOTIDE SEQUENCE [LARGE SCALE GENOMIC DNA]</scope>
    <source>
        <strain evidence="4">JCM 7356</strain>
    </source>
</reference>
<keyword evidence="2" id="KW-0472">Membrane</keyword>
<sequence>MASRRDELNAYTFARKRMVGAFLQPGGGGSDEDAPRPVRAVLPSIVVAAVVVAGFGMWGVIKPTAPKGWDDGKSIIQGKDSTTRYVVLVDPKTNEKYLHQVLNMASARLVLPAGAKVVPVVDSALDAYKNHGATIGIPYAPDRLPTSDDASQAKLWSVCDRPGVGGQQATINQSVFVAADSEKKMLQRPDLVLGSGQWLFVQGPQDGAQDINNKDLPASEYLIDQAGMKHALGDNSTDPIDRHAMEAALFGSDATREQVSKEWLATLGDGAPIKFPTMPSGNNIGAHSTVNITQQSERKVGRLLSFQDKTYYVVGAQNLYQISAFQAELMRNSRALKDAYPSGTTPKFAELSPNDYASLKDSVVTKMMDDDPKDMPKEKPAEHAVNDGKGARTVLCSTFEGWDSDKNVKRSVWAHTEYPAQVSSGSASAHVSPGHGLLFRAVDGKGGGDSSGSNFLITETGLRYSVPSNNDGPNAKGAPPATSAPADPQGGAAQQQGNEAQARLGYDKVQPTLVPRAWSDLVPAGPVLNTSAALQAQNA</sequence>
<proteinExistence type="predicted"/>
<dbReference type="NCBIfam" id="TIGR03919">
    <property type="entry name" value="T7SS_EccB"/>
    <property type="match status" value="1"/>
</dbReference>